<dbReference type="Pfam" id="PF01554">
    <property type="entry name" value="MatE"/>
    <property type="match status" value="2"/>
</dbReference>
<evidence type="ECO:0000256" key="10">
    <source>
        <dbReference type="SAM" id="Phobius"/>
    </source>
</evidence>
<evidence type="ECO:0000256" key="1">
    <source>
        <dbReference type="ARBA" id="ARBA00004651"/>
    </source>
</evidence>
<feature type="transmembrane region" description="Helical" evidence="10">
    <location>
        <begin position="274"/>
        <end position="298"/>
    </location>
</feature>
<keyword evidence="4" id="KW-0813">Transport</keyword>
<dbReference type="CDD" id="cd13143">
    <property type="entry name" value="MATE_MepA_like"/>
    <property type="match status" value="1"/>
</dbReference>
<evidence type="ECO:0000256" key="2">
    <source>
        <dbReference type="ARBA" id="ARBA00008417"/>
    </source>
</evidence>
<feature type="transmembrane region" description="Helical" evidence="10">
    <location>
        <begin position="95"/>
        <end position="117"/>
    </location>
</feature>
<keyword evidence="6 10" id="KW-0812">Transmembrane</keyword>
<dbReference type="Proteomes" id="UP000029585">
    <property type="component" value="Unassembled WGS sequence"/>
</dbReference>
<organism evidence="11 12">
    <name type="scientific">Flavonifractor plautii 1_3_50AFAA</name>
    <dbReference type="NCBI Taxonomy" id="742738"/>
    <lineage>
        <taxon>Bacteria</taxon>
        <taxon>Bacillati</taxon>
        <taxon>Bacillota</taxon>
        <taxon>Clostridia</taxon>
        <taxon>Eubacteriales</taxon>
        <taxon>Oscillospiraceae</taxon>
        <taxon>Flavonifractor</taxon>
    </lineage>
</organism>
<evidence type="ECO:0000256" key="4">
    <source>
        <dbReference type="ARBA" id="ARBA00022448"/>
    </source>
</evidence>
<dbReference type="InterPro" id="IPR002528">
    <property type="entry name" value="MATE_fam"/>
</dbReference>
<dbReference type="PIRSF" id="PIRSF006603">
    <property type="entry name" value="DinF"/>
    <property type="match status" value="1"/>
</dbReference>
<keyword evidence="5" id="KW-1003">Cell membrane</keyword>
<keyword evidence="8 10" id="KW-0472">Membrane</keyword>
<keyword evidence="7 10" id="KW-1133">Transmembrane helix</keyword>
<comment type="caution">
    <text evidence="11">The sequence shown here is derived from an EMBL/GenBank/DDBJ whole genome shotgun (WGS) entry which is preliminary data.</text>
</comment>
<dbReference type="eggNOG" id="COG0534">
    <property type="taxonomic scope" value="Bacteria"/>
</dbReference>
<feature type="transmembrane region" description="Helical" evidence="10">
    <location>
        <begin position="238"/>
        <end position="262"/>
    </location>
</feature>
<feature type="transmembrane region" description="Helical" evidence="10">
    <location>
        <begin position="50"/>
        <end position="74"/>
    </location>
</feature>
<name>A0A096DAS7_FLAPL</name>
<evidence type="ECO:0000256" key="3">
    <source>
        <dbReference type="ARBA" id="ARBA00022106"/>
    </source>
</evidence>
<feature type="transmembrane region" description="Helical" evidence="10">
    <location>
        <begin position="12"/>
        <end position="35"/>
    </location>
</feature>
<dbReference type="PANTHER" id="PTHR43823">
    <property type="entry name" value="SPORULATION PROTEIN YKVU"/>
    <property type="match status" value="1"/>
</dbReference>
<dbReference type="AlphaFoldDB" id="A0A096DAS7"/>
<dbReference type="RefSeq" id="WP_044942329.1">
    <property type="nucleotide sequence ID" value="NZ_KN174164.1"/>
</dbReference>
<feature type="transmembrane region" description="Helical" evidence="10">
    <location>
        <begin position="425"/>
        <end position="447"/>
    </location>
</feature>
<dbReference type="GO" id="GO:0005886">
    <property type="term" value="C:plasma membrane"/>
    <property type="evidence" value="ECO:0007669"/>
    <property type="project" value="UniProtKB-SubCell"/>
</dbReference>
<feature type="transmembrane region" description="Helical" evidence="10">
    <location>
        <begin position="391"/>
        <end position="413"/>
    </location>
</feature>
<dbReference type="InterPro" id="IPR048279">
    <property type="entry name" value="MdtK-like"/>
</dbReference>
<dbReference type="HOGENOM" id="CLU_012893_0_0_9"/>
<dbReference type="GO" id="GO:0015297">
    <property type="term" value="F:antiporter activity"/>
    <property type="evidence" value="ECO:0007669"/>
    <property type="project" value="InterPro"/>
</dbReference>
<sequence>MRKTNDLGRDPVFRLVCRLAIPTMLAQLVSVLYSIVDRIYIGNIQGIGDLALAGVGVCGPIVTLLSSFASLVGLGGSPIMAMRMGEGRDREAGRVLSNSFLMLLILSGVLTTLFLLLKEHLLMWFGASDATFGYANTYLTIYTAGTFFALMATGMNSFLIAQGFSGLGMATVMLGAVLNIVLDPIFIFVLHLDVAGAALATVLSQMASCAFVLCSLRRKRMPVRLRWGGFSWRIMRRVLAFGLSPFLIIATDSILLIVLNTVLQRYGGPELGDTLVTCATIVQSYLLLITMPMGGLTLGSQPVVSFNYGAANLERIKRAIQSIVALCVTFCVLMTVVTHTLSPVFVGLFTQNPEVAARSVRYIKVFTAMIIPLAIQYPLVDETTALGHVRLALFCSIFRKCVFLAGLLLLPALVSPEATFLSEPIADVVAATVTTCLFLHFFPKILAQRAAREREEREEREEQPKVAP</sequence>
<dbReference type="GO" id="GO:0046677">
    <property type="term" value="P:response to antibiotic"/>
    <property type="evidence" value="ECO:0007669"/>
    <property type="project" value="UniProtKB-KW"/>
</dbReference>
<feature type="transmembrane region" description="Helical" evidence="10">
    <location>
        <begin position="196"/>
        <end position="217"/>
    </location>
</feature>
<feature type="transmembrane region" description="Helical" evidence="10">
    <location>
        <begin position="361"/>
        <end position="379"/>
    </location>
</feature>
<dbReference type="PATRIC" id="fig|742738.3.peg.2753"/>
<evidence type="ECO:0000313" key="12">
    <source>
        <dbReference type="Proteomes" id="UP000029585"/>
    </source>
</evidence>
<proteinExistence type="inferred from homology"/>
<evidence type="ECO:0000256" key="9">
    <source>
        <dbReference type="ARBA" id="ARBA00023251"/>
    </source>
</evidence>
<evidence type="ECO:0000256" key="6">
    <source>
        <dbReference type="ARBA" id="ARBA00022692"/>
    </source>
</evidence>
<gene>
    <name evidence="11" type="ORF">HMPREF9460_02680</name>
</gene>
<evidence type="ECO:0000256" key="7">
    <source>
        <dbReference type="ARBA" id="ARBA00022989"/>
    </source>
</evidence>
<evidence type="ECO:0000313" key="11">
    <source>
        <dbReference type="EMBL" id="KGF54639.1"/>
    </source>
</evidence>
<evidence type="ECO:0000256" key="5">
    <source>
        <dbReference type="ARBA" id="ARBA00022475"/>
    </source>
</evidence>
<dbReference type="NCBIfam" id="TIGR00797">
    <property type="entry name" value="matE"/>
    <property type="match status" value="1"/>
</dbReference>
<feature type="transmembrane region" description="Helical" evidence="10">
    <location>
        <begin position="137"/>
        <end position="160"/>
    </location>
</feature>
<reference evidence="11 12" key="1">
    <citation type="submission" date="2011-08" db="EMBL/GenBank/DDBJ databases">
        <title>The Genome Sequence of Clostridium orbiscindens 1_3_50AFAA.</title>
        <authorList>
            <consortium name="The Broad Institute Genome Sequencing Platform"/>
            <person name="Earl A."/>
            <person name="Ward D."/>
            <person name="Feldgarden M."/>
            <person name="Gevers D."/>
            <person name="Daigneault M."/>
            <person name="Strauss J."/>
            <person name="Allen-Vercoe E."/>
            <person name="Young S.K."/>
            <person name="Zeng Q."/>
            <person name="Gargeya S."/>
            <person name="Fitzgerald M."/>
            <person name="Haas B."/>
            <person name="Abouelleil A."/>
            <person name="Alvarado L."/>
            <person name="Arachchi H.M."/>
            <person name="Berlin A."/>
            <person name="Brown A."/>
            <person name="Chapman S.B."/>
            <person name="Chen Z."/>
            <person name="Dunbar C."/>
            <person name="Freedman E."/>
            <person name="Gearin G."/>
            <person name="Gellesch M."/>
            <person name="Goldberg J."/>
            <person name="Griggs A."/>
            <person name="Gujja S."/>
            <person name="Heiman D."/>
            <person name="Howarth C."/>
            <person name="Larson L."/>
            <person name="Lui A."/>
            <person name="MacDonald P.J.P."/>
            <person name="Montmayeur A."/>
            <person name="Murphy C."/>
            <person name="Neiman D."/>
            <person name="Pearson M."/>
            <person name="Priest M."/>
            <person name="Roberts A."/>
            <person name="Saif S."/>
            <person name="Shea T."/>
            <person name="Shenoy N."/>
            <person name="Sisk P."/>
            <person name="Stolte C."/>
            <person name="Sykes S."/>
            <person name="Wortman J."/>
            <person name="Nusbaum C."/>
            <person name="Birren B."/>
        </authorList>
    </citation>
    <scope>NUCLEOTIDE SEQUENCE [LARGE SCALE GENOMIC DNA]</scope>
    <source>
        <strain evidence="11 12">1_3_50AFAA</strain>
    </source>
</reference>
<feature type="transmembrane region" description="Helical" evidence="10">
    <location>
        <begin position="319"/>
        <end position="341"/>
    </location>
</feature>
<protein>
    <recommendedName>
        <fullName evidence="3">Multidrug export protein MepA</fullName>
    </recommendedName>
</protein>
<accession>A0A096DAS7</accession>
<keyword evidence="12" id="KW-1185">Reference proteome</keyword>
<evidence type="ECO:0000256" key="8">
    <source>
        <dbReference type="ARBA" id="ARBA00023136"/>
    </source>
</evidence>
<comment type="similarity">
    <text evidence="2">Belongs to the multi antimicrobial extrusion (MATE) (TC 2.A.66.1) family. MepA subfamily.</text>
</comment>
<feature type="transmembrane region" description="Helical" evidence="10">
    <location>
        <begin position="167"/>
        <end position="190"/>
    </location>
</feature>
<dbReference type="PANTHER" id="PTHR43823:SF3">
    <property type="entry name" value="MULTIDRUG EXPORT PROTEIN MEPA"/>
    <property type="match status" value="1"/>
</dbReference>
<comment type="subcellular location">
    <subcellularLocation>
        <location evidence="1">Cell membrane</location>
        <topology evidence="1">Multi-pass membrane protein</topology>
    </subcellularLocation>
</comment>
<keyword evidence="9" id="KW-0046">Antibiotic resistance</keyword>
<dbReference type="InterPro" id="IPR051327">
    <property type="entry name" value="MATE_MepA_subfamily"/>
</dbReference>
<dbReference type="GO" id="GO:0042910">
    <property type="term" value="F:xenobiotic transmembrane transporter activity"/>
    <property type="evidence" value="ECO:0007669"/>
    <property type="project" value="InterPro"/>
</dbReference>
<dbReference type="InterPro" id="IPR045070">
    <property type="entry name" value="MATE_MepA-like"/>
</dbReference>
<dbReference type="EMBL" id="ADLO01000083">
    <property type="protein sequence ID" value="KGF54639.1"/>
    <property type="molecule type" value="Genomic_DNA"/>
</dbReference>